<evidence type="ECO:0000313" key="1">
    <source>
        <dbReference type="EMBL" id="SVE01490.1"/>
    </source>
</evidence>
<protein>
    <submittedName>
        <fullName evidence="1">Uncharacterized protein</fullName>
    </submittedName>
</protein>
<sequence>MKKLIEKNKVKDDQFAGLSPAKKELRKEVLSAKRHREFMGRVSENTEKDLENSIATSEIVSIAVGEKIQT</sequence>
<dbReference type="EMBL" id="UINC01188326">
    <property type="protein sequence ID" value="SVE01490.1"/>
    <property type="molecule type" value="Genomic_DNA"/>
</dbReference>
<dbReference type="AlphaFoldDB" id="A0A383A1S9"/>
<accession>A0A383A1S9</accession>
<feature type="non-terminal residue" evidence="1">
    <location>
        <position position="70"/>
    </location>
</feature>
<reference evidence="1" key="1">
    <citation type="submission" date="2018-05" db="EMBL/GenBank/DDBJ databases">
        <authorList>
            <person name="Lanie J.A."/>
            <person name="Ng W.-L."/>
            <person name="Kazmierczak K.M."/>
            <person name="Andrzejewski T.M."/>
            <person name="Davidsen T.M."/>
            <person name="Wayne K.J."/>
            <person name="Tettelin H."/>
            <person name="Glass J.I."/>
            <person name="Rusch D."/>
            <person name="Podicherti R."/>
            <person name="Tsui H.-C.T."/>
            <person name="Winkler M.E."/>
        </authorList>
    </citation>
    <scope>NUCLEOTIDE SEQUENCE</scope>
</reference>
<name>A0A383A1S9_9ZZZZ</name>
<organism evidence="1">
    <name type="scientific">marine metagenome</name>
    <dbReference type="NCBI Taxonomy" id="408172"/>
    <lineage>
        <taxon>unclassified sequences</taxon>
        <taxon>metagenomes</taxon>
        <taxon>ecological metagenomes</taxon>
    </lineage>
</organism>
<proteinExistence type="predicted"/>
<gene>
    <name evidence="1" type="ORF">METZ01_LOCUS454344</name>
</gene>